<keyword evidence="3" id="KW-1185">Reference proteome</keyword>
<evidence type="ECO:0000256" key="1">
    <source>
        <dbReference type="SAM" id="Coils"/>
    </source>
</evidence>
<keyword evidence="1" id="KW-0175">Coiled coil</keyword>
<evidence type="ECO:0000313" key="3">
    <source>
        <dbReference type="Proteomes" id="UP000016927"/>
    </source>
</evidence>
<dbReference type="OrthoDB" id="2194517at2759"/>
<organism evidence="2 3">
    <name type="scientific">Nosema bombycis (strain CQ1 / CVCC 102059)</name>
    <name type="common">Microsporidian parasite</name>
    <name type="synonym">Pebrine of silkworm</name>
    <dbReference type="NCBI Taxonomy" id="578461"/>
    <lineage>
        <taxon>Eukaryota</taxon>
        <taxon>Fungi</taxon>
        <taxon>Fungi incertae sedis</taxon>
        <taxon>Microsporidia</taxon>
        <taxon>Nosematidae</taxon>
        <taxon>Nosema</taxon>
    </lineage>
</organism>
<protein>
    <submittedName>
        <fullName evidence="2">Uncharacterized protein</fullName>
    </submittedName>
</protein>
<sequence>MTSIKQYIKDAIGNVSSIIFGSSDKDSEIEGTSIGSPEVECTLIDSLSDWSKDNECNETVVLKKSDYEKICSELSLARLQANNSRIKEKEYKKDLIEMNNTLSYLINKNEKVNGNKTIKVSDICLENDLNRLRSAEQRLKAHIKALQRDLFDAESKAESFKEMAFEEINKHKEEIKALKEEIKELKNQNEKNLNLKERAEGTVEKRSEECVELIEYIKILMDKK</sequence>
<dbReference type="Proteomes" id="UP000016927">
    <property type="component" value="Unassembled WGS sequence"/>
</dbReference>
<dbReference type="EMBL" id="KB908989">
    <property type="protein sequence ID" value="EOB13325.1"/>
    <property type="molecule type" value="Genomic_DNA"/>
</dbReference>
<dbReference type="VEuPathDB" id="MicrosporidiaDB:NBO_81g0018"/>
<dbReference type="AlphaFoldDB" id="R0MGT3"/>
<dbReference type="OMA" id="LESSMAM"/>
<gene>
    <name evidence="2" type="ORF">NBO_81g0018</name>
</gene>
<reference evidence="2 3" key="1">
    <citation type="journal article" date="2013" name="BMC Genomics">
        <title>Comparative genomics of parasitic silkworm microsporidia reveal an association between genome expansion and host adaptation.</title>
        <authorList>
            <person name="Pan G."/>
            <person name="Xu J."/>
            <person name="Li T."/>
            <person name="Xia Q."/>
            <person name="Liu S.L."/>
            <person name="Zhang G."/>
            <person name="Li S."/>
            <person name="Li C."/>
            <person name="Liu H."/>
            <person name="Yang L."/>
            <person name="Liu T."/>
            <person name="Zhang X."/>
            <person name="Wu Z."/>
            <person name="Fan W."/>
            <person name="Dang X."/>
            <person name="Xiang H."/>
            <person name="Tao M."/>
            <person name="Li Y."/>
            <person name="Hu J."/>
            <person name="Li Z."/>
            <person name="Lin L."/>
            <person name="Luo J."/>
            <person name="Geng L."/>
            <person name="Wang L."/>
            <person name="Long M."/>
            <person name="Wan Y."/>
            <person name="He N."/>
            <person name="Zhang Z."/>
            <person name="Lu C."/>
            <person name="Keeling P.J."/>
            <person name="Wang J."/>
            <person name="Xiang Z."/>
            <person name="Zhou Z."/>
        </authorList>
    </citation>
    <scope>NUCLEOTIDE SEQUENCE [LARGE SCALE GENOMIC DNA]</scope>
    <source>
        <strain evidence="3">CQ1 / CVCC 102059</strain>
    </source>
</reference>
<name>R0MGT3_NOSB1</name>
<accession>R0MGT3</accession>
<feature type="coiled-coil region" evidence="1">
    <location>
        <begin position="125"/>
        <end position="205"/>
    </location>
</feature>
<dbReference type="HOGENOM" id="CLU_1261501_0_0_1"/>
<proteinExistence type="predicted"/>
<evidence type="ECO:0000313" key="2">
    <source>
        <dbReference type="EMBL" id="EOB13325.1"/>
    </source>
</evidence>